<dbReference type="PANTHER" id="PTHR11361">
    <property type="entry name" value="DNA MISMATCH REPAIR PROTEIN MUTS FAMILY MEMBER"/>
    <property type="match status" value="1"/>
</dbReference>
<dbReference type="InterPro" id="IPR027417">
    <property type="entry name" value="P-loop_NTPase"/>
</dbReference>
<keyword evidence="2" id="KW-0547">Nucleotide-binding</keyword>
<dbReference type="SUPFAM" id="SSF48334">
    <property type="entry name" value="DNA repair protein MutS, domain III"/>
    <property type="match status" value="1"/>
</dbReference>
<proteinExistence type="inferred from homology"/>
<feature type="domain" description="DNA mismatch repair protein MutS core" evidence="6">
    <location>
        <begin position="237"/>
        <end position="549"/>
    </location>
</feature>
<evidence type="ECO:0000256" key="5">
    <source>
        <dbReference type="SAM" id="Coils"/>
    </source>
</evidence>
<protein>
    <submittedName>
        <fullName evidence="8">Uncharacterized protein</fullName>
    </submittedName>
</protein>
<dbReference type="Pfam" id="PF05192">
    <property type="entry name" value="MutS_III"/>
    <property type="match status" value="1"/>
</dbReference>
<sequence length="810" mass="92929">MFQDDYSSITSDLDTHANQIYLSVFFAHNKLGAAFYDSSSAIIYFIPDVEETSRFDITQQILTDIQPSMVICSAKTSDEYYKALNDHLNIQTSCIFLLIYIHNLLCSVVDTNNTKLQLVPQAYFHKDTVERTILTLKSLYPLTCDTDEKKRAFISAKMPFNIPNTLCAIGGLLPMIEERCPVLSYEFDFLAGNILALRPYDLNALMIVHPFTFRALEIFNPTIHPSIYKANTVNNLREVNSLFAFLKRCVSSIGSRKLRSWCLKPCRSSEILERRYDVIEFFIDTNQQELMRTLRDHLKLIVNIPTLLRKLFDQNTRITVWKQIIESIRATLRIRMALVPFRMKTYFFNDLCSKLTDDLPRLLNIIEISIDLQRSVRDNRIIFIDPTDPDLEQLRNDLIRLNEKLRQQAEFANNLLIQCGIDSNYAMTQDNATLLIKGEKFHHDDLIWNDRQGQIWRCRTREIDVTIQEAEEKRKQLLAKELAIKRNLSLALRDGTELFVDATEFCSQLDCLLSFALIACEQNNYTRPELTATNQIEIVDGKHPLLSNSIIVPNSYTSDVHPNKANIHILTGFNCSGKTVYIKQIGLLVYMAQIGCFVPANKMRLGLMDKLFVKIHTDTHLTMGVSNFLRDLFETSFAVAGATGRSLVLIDEFGIGTNEIDGTALLASLITIWSKAEQACPHVVIATHFHDLIQQRLVSTSSKIRCKTMETMYDDDGKLVYLYRVIDGLCIRSQAFNAALTVGLPDGVVQRANELLHKIENNQILHPIRNFTDMEEMVDLVEKAIQVNINDNNQIKQFFQYLHHIINKHI</sequence>
<keyword evidence="5" id="KW-0175">Coiled coil</keyword>
<name>A0A814XF20_9BILA</name>
<organism evidence="8 9">
    <name type="scientific">Adineta steineri</name>
    <dbReference type="NCBI Taxonomy" id="433720"/>
    <lineage>
        <taxon>Eukaryota</taxon>
        <taxon>Metazoa</taxon>
        <taxon>Spiralia</taxon>
        <taxon>Gnathifera</taxon>
        <taxon>Rotifera</taxon>
        <taxon>Eurotatoria</taxon>
        <taxon>Bdelloidea</taxon>
        <taxon>Adinetida</taxon>
        <taxon>Adinetidae</taxon>
        <taxon>Adineta</taxon>
    </lineage>
</organism>
<dbReference type="InterPro" id="IPR000432">
    <property type="entry name" value="DNA_mismatch_repair_MutS_C"/>
</dbReference>
<feature type="coiled-coil region" evidence="5">
    <location>
        <begin position="460"/>
        <end position="487"/>
    </location>
</feature>
<dbReference type="InterPro" id="IPR045076">
    <property type="entry name" value="MutS"/>
</dbReference>
<dbReference type="GO" id="GO:0030983">
    <property type="term" value="F:mismatched DNA binding"/>
    <property type="evidence" value="ECO:0007669"/>
    <property type="project" value="InterPro"/>
</dbReference>
<comment type="caution">
    <text evidence="8">The sequence shown here is derived from an EMBL/GenBank/DDBJ whole genome shotgun (WGS) entry which is preliminary data.</text>
</comment>
<dbReference type="Gene3D" id="1.10.1420.10">
    <property type="match status" value="1"/>
</dbReference>
<evidence type="ECO:0000256" key="4">
    <source>
        <dbReference type="ARBA" id="ARBA00023125"/>
    </source>
</evidence>
<evidence type="ECO:0000256" key="1">
    <source>
        <dbReference type="ARBA" id="ARBA00006271"/>
    </source>
</evidence>
<dbReference type="SMART" id="SM00534">
    <property type="entry name" value="MUTSac"/>
    <property type="match status" value="1"/>
</dbReference>
<dbReference type="GO" id="GO:0051026">
    <property type="term" value="P:chiasma assembly"/>
    <property type="evidence" value="ECO:0007669"/>
    <property type="project" value="TreeGrafter"/>
</dbReference>
<dbReference type="EMBL" id="CAJNOM010000197">
    <property type="protein sequence ID" value="CAF1213201.1"/>
    <property type="molecule type" value="Genomic_DNA"/>
</dbReference>
<dbReference type="Pfam" id="PF00488">
    <property type="entry name" value="MutS_V"/>
    <property type="match status" value="1"/>
</dbReference>
<keyword evidence="3" id="KW-0067">ATP-binding</keyword>
<dbReference type="PIRSF" id="PIRSF037677">
    <property type="entry name" value="DNA_mis_repair_Msh6"/>
    <property type="match status" value="1"/>
</dbReference>
<gene>
    <name evidence="8" type="ORF">QVE165_LOCUS26482</name>
</gene>
<dbReference type="SMART" id="SM00533">
    <property type="entry name" value="MUTSd"/>
    <property type="match status" value="1"/>
</dbReference>
<evidence type="ECO:0000313" key="8">
    <source>
        <dbReference type="EMBL" id="CAF1213201.1"/>
    </source>
</evidence>
<dbReference type="GO" id="GO:0005634">
    <property type="term" value="C:nucleus"/>
    <property type="evidence" value="ECO:0007669"/>
    <property type="project" value="TreeGrafter"/>
</dbReference>
<dbReference type="InterPro" id="IPR017261">
    <property type="entry name" value="DNA_mismatch_repair_MutS/MSH"/>
</dbReference>
<dbReference type="GO" id="GO:0005524">
    <property type="term" value="F:ATP binding"/>
    <property type="evidence" value="ECO:0007669"/>
    <property type="project" value="UniProtKB-KW"/>
</dbReference>
<dbReference type="InterPro" id="IPR007696">
    <property type="entry name" value="DNA_mismatch_repair_MutS_core"/>
</dbReference>
<evidence type="ECO:0000256" key="2">
    <source>
        <dbReference type="ARBA" id="ARBA00022741"/>
    </source>
</evidence>
<dbReference type="GO" id="GO:0140664">
    <property type="term" value="F:ATP-dependent DNA damage sensor activity"/>
    <property type="evidence" value="ECO:0007669"/>
    <property type="project" value="InterPro"/>
</dbReference>
<dbReference type="SUPFAM" id="SSF52540">
    <property type="entry name" value="P-loop containing nucleoside triphosphate hydrolases"/>
    <property type="match status" value="1"/>
</dbReference>
<dbReference type="Gene3D" id="3.40.50.300">
    <property type="entry name" value="P-loop containing nucleotide triphosphate hydrolases"/>
    <property type="match status" value="1"/>
</dbReference>
<feature type="domain" description="DNA mismatch repair proteins mutS family" evidence="7">
    <location>
        <begin position="565"/>
        <end position="757"/>
    </location>
</feature>
<dbReference type="PANTHER" id="PTHR11361:SF20">
    <property type="entry name" value="MUTS PROTEIN HOMOLOG 5"/>
    <property type="match status" value="1"/>
</dbReference>
<evidence type="ECO:0000313" key="9">
    <source>
        <dbReference type="Proteomes" id="UP000663832"/>
    </source>
</evidence>
<dbReference type="OrthoDB" id="29596at2759"/>
<dbReference type="AlphaFoldDB" id="A0A814XF20"/>
<evidence type="ECO:0000259" key="6">
    <source>
        <dbReference type="SMART" id="SM00533"/>
    </source>
</evidence>
<keyword evidence="4" id="KW-0238">DNA-binding</keyword>
<comment type="similarity">
    <text evidence="1">Belongs to the DNA mismatch repair MutS family.</text>
</comment>
<dbReference type="InterPro" id="IPR036187">
    <property type="entry name" value="DNA_mismatch_repair_MutS_sf"/>
</dbReference>
<dbReference type="Proteomes" id="UP000663832">
    <property type="component" value="Unassembled WGS sequence"/>
</dbReference>
<keyword evidence="9" id="KW-1185">Reference proteome</keyword>
<evidence type="ECO:0000256" key="3">
    <source>
        <dbReference type="ARBA" id="ARBA00022840"/>
    </source>
</evidence>
<accession>A0A814XF20</accession>
<dbReference type="GO" id="GO:0006298">
    <property type="term" value="P:mismatch repair"/>
    <property type="evidence" value="ECO:0007669"/>
    <property type="project" value="InterPro"/>
</dbReference>
<evidence type="ECO:0000259" key="7">
    <source>
        <dbReference type="SMART" id="SM00534"/>
    </source>
</evidence>
<reference evidence="8" key="1">
    <citation type="submission" date="2021-02" db="EMBL/GenBank/DDBJ databases">
        <authorList>
            <person name="Nowell W R."/>
        </authorList>
    </citation>
    <scope>NUCLEOTIDE SEQUENCE</scope>
</reference>